<comment type="domain">
    <text evidence="7">The DHHC domain is required for palmitoyltransferase activity.</text>
</comment>
<proteinExistence type="inferred from homology"/>
<evidence type="ECO:0000256" key="6">
    <source>
        <dbReference type="ARBA" id="ARBA00023315"/>
    </source>
</evidence>
<dbReference type="STRING" id="7217.B3LYL7"/>
<dbReference type="Proteomes" id="UP000007801">
    <property type="component" value="Unassembled WGS sequence"/>
</dbReference>
<keyword evidence="4 7" id="KW-1133">Transmembrane helix</keyword>
<dbReference type="GO" id="GO:0005783">
    <property type="term" value="C:endoplasmic reticulum"/>
    <property type="evidence" value="ECO:0007669"/>
    <property type="project" value="EnsemblMetazoa"/>
</dbReference>
<keyword evidence="10" id="KW-1185">Reference proteome</keyword>
<evidence type="ECO:0000256" key="4">
    <source>
        <dbReference type="ARBA" id="ARBA00022989"/>
    </source>
</evidence>
<dbReference type="eggNOG" id="KOG1311">
    <property type="taxonomic scope" value="Eukaryota"/>
</dbReference>
<evidence type="ECO:0000256" key="1">
    <source>
        <dbReference type="ARBA" id="ARBA00004141"/>
    </source>
</evidence>
<dbReference type="FunCoup" id="B3LYL7">
    <property type="interactions" value="12"/>
</dbReference>
<dbReference type="HOGENOM" id="CLU_027721_5_1_1"/>
<comment type="similarity">
    <text evidence="7">Belongs to the DHHC palmitoyltransferase family.</text>
</comment>
<dbReference type="PROSITE" id="PS50216">
    <property type="entry name" value="DHHC"/>
    <property type="match status" value="1"/>
</dbReference>
<dbReference type="GO" id="GO:0019706">
    <property type="term" value="F:protein-cysteine S-palmitoyltransferase activity"/>
    <property type="evidence" value="ECO:0007669"/>
    <property type="project" value="UniProtKB-EC"/>
</dbReference>
<feature type="domain" description="Palmitoyltransferase DHHC" evidence="8">
    <location>
        <begin position="119"/>
        <end position="258"/>
    </location>
</feature>
<dbReference type="InterPro" id="IPR001594">
    <property type="entry name" value="Palmitoyltrfase_DHHC"/>
</dbReference>
<evidence type="ECO:0000256" key="3">
    <source>
        <dbReference type="ARBA" id="ARBA00022692"/>
    </source>
</evidence>
<evidence type="ECO:0000259" key="8">
    <source>
        <dbReference type="Pfam" id="PF01529"/>
    </source>
</evidence>
<dbReference type="Pfam" id="PF01529">
    <property type="entry name" value="DHHC"/>
    <property type="match status" value="1"/>
</dbReference>
<evidence type="ECO:0000256" key="5">
    <source>
        <dbReference type="ARBA" id="ARBA00023136"/>
    </source>
</evidence>
<dbReference type="KEGG" id="dan:6501010"/>
<dbReference type="GeneID" id="6501010"/>
<comment type="catalytic activity">
    <reaction evidence="7">
        <text>L-cysteinyl-[protein] + hexadecanoyl-CoA = S-hexadecanoyl-L-cysteinyl-[protein] + CoA</text>
        <dbReference type="Rhea" id="RHEA:36683"/>
        <dbReference type="Rhea" id="RHEA-COMP:10131"/>
        <dbReference type="Rhea" id="RHEA-COMP:11032"/>
        <dbReference type="ChEBI" id="CHEBI:29950"/>
        <dbReference type="ChEBI" id="CHEBI:57287"/>
        <dbReference type="ChEBI" id="CHEBI:57379"/>
        <dbReference type="ChEBI" id="CHEBI:74151"/>
        <dbReference type="EC" id="2.3.1.225"/>
    </reaction>
</comment>
<evidence type="ECO:0000256" key="2">
    <source>
        <dbReference type="ARBA" id="ARBA00022679"/>
    </source>
</evidence>
<evidence type="ECO:0000313" key="10">
    <source>
        <dbReference type="Proteomes" id="UP000007801"/>
    </source>
</evidence>
<keyword evidence="5 7" id="KW-0472">Membrane</keyword>
<feature type="transmembrane region" description="Helical" evidence="7">
    <location>
        <begin position="68"/>
        <end position="89"/>
    </location>
</feature>
<dbReference type="AlphaFoldDB" id="B3LYL7"/>
<protein>
    <recommendedName>
        <fullName evidence="7">Palmitoyltransferase</fullName>
        <ecNumber evidence="7">2.3.1.225</ecNumber>
    </recommendedName>
</protein>
<comment type="subcellular location">
    <subcellularLocation>
        <location evidence="1">Membrane</location>
        <topology evidence="1">Multi-pass membrane protein</topology>
    </subcellularLocation>
</comment>
<reference evidence="9 10" key="1">
    <citation type="journal article" date="2007" name="Nature">
        <title>Evolution of genes and genomes on the Drosophila phylogeny.</title>
        <authorList>
            <consortium name="Drosophila 12 Genomes Consortium"/>
            <person name="Clark A.G."/>
            <person name="Eisen M.B."/>
            <person name="Smith D.R."/>
            <person name="Bergman C.M."/>
            <person name="Oliver B."/>
            <person name="Markow T.A."/>
            <person name="Kaufman T.C."/>
            <person name="Kellis M."/>
            <person name="Gelbart W."/>
            <person name="Iyer V.N."/>
            <person name="Pollard D.A."/>
            <person name="Sackton T.B."/>
            <person name="Larracuente A.M."/>
            <person name="Singh N.D."/>
            <person name="Abad J.P."/>
            <person name="Abt D.N."/>
            <person name="Adryan B."/>
            <person name="Aguade M."/>
            <person name="Akashi H."/>
            <person name="Anderson W.W."/>
            <person name="Aquadro C.F."/>
            <person name="Ardell D.H."/>
            <person name="Arguello R."/>
            <person name="Artieri C.G."/>
            <person name="Barbash D.A."/>
            <person name="Barker D."/>
            <person name="Barsanti P."/>
            <person name="Batterham P."/>
            <person name="Batzoglou S."/>
            <person name="Begun D."/>
            <person name="Bhutkar A."/>
            <person name="Blanco E."/>
            <person name="Bosak S.A."/>
            <person name="Bradley R.K."/>
            <person name="Brand A.D."/>
            <person name="Brent M.R."/>
            <person name="Brooks A.N."/>
            <person name="Brown R.H."/>
            <person name="Butlin R.K."/>
            <person name="Caggese C."/>
            <person name="Calvi B.R."/>
            <person name="Bernardo de Carvalho A."/>
            <person name="Caspi A."/>
            <person name="Castrezana S."/>
            <person name="Celniker S.E."/>
            <person name="Chang J.L."/>
            <person name="Chapple C."/>
            <person name="Chatterji S."/>
            <person name="Chinwalla A."/>
            <person name="Civetta A."/>
            <person name="Clifton S.W."/>
            <person name="Comeron J.M."/>
            <person name="Costello J.C."/>
            <person name="Coyne J.A."/>
            <person name="Daub J."/>
            <person name="David R.G."/>
            <person name="Delcher A.L."/>
            <person name="Delehaunty K."/>
            <person name="Do C.B."/>
            <person name="Ebling H."/>
            <person name="Edwards K."/>
            <person name="Eickbush T."/>
            <person name="Evans J.D."/>
            <person name="Filipski A."/>
            <person name="Findeiss S."/>
            <person name="Freyhult E."/>
            <person name="Fulton L."/>
            <person name="Fulton R."/>
            <person name="Garcia A.C."/>
            <person name="Gardiner A."/>
            <person name="Garfield D.A."/>
            <person name="Garvin B.E."/>
            <person name="Gibson G."/>
            <person name="Gilbert D."/>
            <person name="Gnerre S."/>
            <person name="Godfrey J."/>
            <person name="Good R."/>
            <person name="Gotea V."/>
            <person name="Gravely B."/>
            <person name="Greenberg A.J."/>
            <person name="Griffiths-Jones S."/>
            <person name="Gross S."/>
            <person name="Guigo R."/>
            <person name="Gustafson E.A."/>
            <person name="Haerty W."/>
            <person name="Hahn M.W."/>
            <person name="Halligan D.L."/>
            <person name="Halpern A.L."/>
            <person name="Halter G.M."/>
            <person name="Han M.V."/>
            <person name="Heger A."/>
            <person name="Hillier L."/>
            <person name="Hinrichs A.S."/>
            <person name="Holmes I."/>
            <person name="Hoskins R.A."/>
            <person name="Hubisz M.J."/>
            <person name="Hultmark D."/>
            <person name="Huntley M.A."/>
            <person name="Jaffe D.B."/>
            <person name="Jagadeeshan S."/>
            <person name="Jeck W.R."/>
            <person name="Johnson J."/>
            <person name="Jones C.D."/>
            <person name="Jordan W.C."/>
            <person name="Karpen G.H."/>
            <person name="Kataoka E."/>
            <person name="Keightley P.D."/>
            <person name="Kheradpour P."/>
            <person name="Kirkness E.F."/>
            <person name="Koerich L.B."/>
            <person name="Kristiansen K."/>
            <person name="Kudrna D."/>
            <person name="Kulathinal R.J."/>
            <person name="Kumar S."/>
            <person name="Kwok R."/>
            <person name="Lander E."/>
            <person name="Langley C.H."/>
            <person name="Lapoint R."/>
            <person name="Lazzaro B.P."/>
            <person name="Lee S.J."/>
            <person name="Levesque L."/>
            <person name="Li R."/>
            <person name="Lin C.F."/>
            <person name="Lin M.F."/>
            <person name="Lindblad-Toh K."/>
            <person name="Llopart A."/>
            <person name="Long M."/>
            <person name="Low L."/>
            <person name="Lozovsky E."/>
            <person name="Lu J."/>
            <person name="Luo M."/>
            <person name="Machado C.A."/>
            <person name="Makalowski W."/>
            <person name="Marzo M."/>
            <person name="Matsuda M."/>
            <person name="Matzkin L."/>
            <person name="McAllister B."/>
            <person name="McBride C.S."/>
            <person name="McKernan B."/>
            <person name="McKernan K."/>
            <person name="Mendez-Lago M."/>
            <person name="Minx P."/>
            <person name="Mollenhauer M.U."/>
            <person name="Montooth K."/>
            <person name="Mount S.M."/>
            <person name="Mu X."/>
            <person name="Myers E."/>
            <person name="Negre B."/>
            <person name="Newfeld S."/>
            <person name="Nielsen R."/>
            <person name="Noor M.A."/>
            <person name="O'Grady P."/>
            <person name="Pachter L."/>
            <person name="Papaceit M."/>
            <person name="Parisi M.J."/>
            <person name="Parisi M."/>
            <person name="Parts L."/>
            <person name="Pedersen J.S."/>
            <person name="Pesole G."/>
            <person name="Phillippy A.M."/>
            <person name="Ponting C.P."/>
            <person name="Pop M."/>
            <person name="Porcelli D."/>
            <person name="Powell J.R."/>
            <person name="Prohaska S."/>
            <person name="Pruitt K."/>
            <person name="Puig M."/>
            <person name="Quesneville H."/>
            <person name="Ram K.R."/>
            <person name="Rand D."/>
            <person name="Rasmussen M.D."/>
            <person name="Reed L.K."/>
            <person name="Reenan R."/>
            <person name="Reily A."/>
            <person name="Remington K.A."/>
            <person name="Rieger T.T."/>
            <person name="Ritchie M.G."/>
            <person name="Robin C."/>
            <person name="Rogers Y.H."/>
            <person name="Rohde C."/>
            <person name="Rozas J."/>
            <person name="Rubenfield M.J."/>
            <person name="Ruiz A."/>
            <person name="Russo S."/>
            <person name="Salzberg S.L."/>
            <person name="Sanchez-Gracia A."/>
            <person name="Saranga D.J."/>
            <person name="Sato H."/>
            <person name="Schaeffer S.W."/>
            <person name="Schatz M.C."/>
            <person name="Schlenke T."/>
            <person name="Schwartz R."/>
            <person name="Segarra C."/>
            <person name="Singh R.S."/>
            <person name="Sirot L."/>
            <person name="Sirota M."/>
            <person name="Sisneros N.B."/>
            <person name="Smith C.D."/>
            <person name="Smith T.F."/>
            <person name="Spieth J."/>
            <person name="Stage D.E."/>
            <person name="Stark A."/>
            <person name="Stephan W."/>
            <person name="Strausberg R.L."/>
            <person name="Strempel S."/>
            <person name="Sturgill D."/>
            <person name="Sutton G."/>
            <person name="Sutton G.G."/>
            <person name="Tao W."/>
            <person name="Teichmann S."/>
            <person name="Tobari Y.N."/>
            <person name="Tomimura Y."/>
            <person name="Tsolas J.M."/>
            <person name="Valente V.L."/>
            <person name="Venter E."/>
            <person name="Venter J.C."/>
            <person name="Vicario S."/>
            <person name="Vieira F.G."/>
            <person name="Vilella A.J."/>
            <person name="Villasante A."/>
            <person name="Walenz B."/>
            <person name="Wang J."/>
            <person name="Wasserman M."/>
            <person name="Watts T."/>
            <person name="Wilson D."/>
            <person name="Wilson R.K."/>
            <person name="Wing R.A."/>
            <person name="Wolfner M.F."/>
            <person name="Wong A."/>
            <person name="Wong G.K."/>
            <person name="Wu C.I."/>
            <person name="Wu G."/>
            <person name="Yamamoto D."/>
            <person name="Yang H.P."/>
            <person name="Yang S.P."/>
            <person name="Yorke J.A."/>
            <person name="Yoshida K."/>
            <person name="Zdobnov E."/>
            <person name="Zhang P."/>
            <person name="Zhang Y."/>
            <person name="Zimin A.V."/>
            <person name="Baldwin J."/>
            <person name="Abdouelleil A."/>
            <person name="Abdulkadir J."/>
            <person name="Abebe A."/>
            <person name="Abera B."/>
            <person name="Abreu J."/>
            <person name="Acer S.C."/>
            <person name="Aftuck L."/>
            <person name="Alexander A."/>
            <person name="An P."/>
            <person name="Anderson E."/>
            <person name="Anderson S."/>
            <person name="Arachi H."/>
            <person name="Azer M."/>
            <person name="Bachantsang P."/>
            <person name="Barry A."/>
            <person name="Bayul T."/>
            <person name="Berlin A."/>
            <person name="Bessette D."/>
            <person name="Bloom T."/>
            <person name="Blye J."/>
            <person name="Boguslavskiy L."/>
            <person name="Bonnet C."/>
            <person name="Boukhgalter B."/>
            <person name="Bourzgui I."/>
            <person name="Brown A."/>
            <person name="Cahill P."/>
            <person name="Channer S."/>
            <person name="Cheshatsang Y."/>
            <person name="Chuda L."/>
            <person name="Citroen M."/>
            <person name="Collymore A."/>
            <person name="Cooke P."/>
            <person name="Costello M."/>
            <person name="D'Aco K."/>
            <person name="Daza R."/>
            <person name="De Haan G."/>
            <person name="DeGray S."/>
            <person name="DeMaso C."/>
            <person name="Dhargay N."/>
            <person name="Dooley K."/>
            <person name="Dooley E."/>
            <person name="Doricent M."/>
            <person name="Dorje P."/>
            <person name="Dorjee K."/>
            <person name="Dupes A."/>
            <person name="Elong R."/>
            <person name="Falk J."/>
            <person name="Farina A."/>
            <person name="Faro S."/>
            <person name="Ferguson D."/>
            <person name="Fisher S."/>
            <person name="Foley C.D."/>
            <person name="Franke A."/>
            <person name="Friedrich D."/>
            <person name="Gadbois L."/>
            <person name="Gearin G."/>
            <person name="Gearin C.R."/>
            <person name="Giannoukos G."/>
            <person name="Goode T."/>
            <person name="Graham J."/>
            <person name="Grandbois E."/>
            <person name="Grewal S."/>
            <person name="Gyaltsen K."/>
            <person name="Hafez N."/>
            <person name="Hagos B."/>
            <person name="Hall J."/>
            <person name="Henson C."/>
            <person name="Hollinger A."/>
            <person name="Honan T."/>
            <person name="Huard M.D."/>
            <person name="Hughes L."/>
            <person name="Hurhula B."/>
            <person name="Husby M.E."/>
            <person name="Kamat A."/>
            <person name="Kanga B."/>
            <person name="Kashin S."/>
            <person name="Khazanovich D."/>
            <person name="Kisner P."/>
            <person name="Lance K."/>
            <person name="Lara M."/>
            <person name="Lee W."/>
            <person name="Lennon N."/>
            <person name="Letendre F."/>
            <person name="LeVine R."/>
            <person name="Lipovsky A."/>
            <person name="Liu X."/>
            <person name="Liu J."/>
            <person name="Liu S."/>
            <person name="Lokyitsang T."/>
            <person name="Lokyitsang Y."/>
            <person name="Lubonja R."/>
            <person name="Lui A."/>
            <person name="MacDonald P."/>
            <person name="Magnisalis V."/>
            <person name="Maru K."/>
            <person name="Matthews C."/>
            <person name="McCusker W."/>
            <person name="McDonough S."/>
            <person name="Mehta T."/>
            <person name="Meldrim J."/>
            <person name="Meneus L."/>
            <person name="Mihai O."/>
            <person name="Mihalev A."/>
            <person name="Mihova T."/>
            <person name="Mittelman R."/>
            <person name="Mlenga V."/>
            <person name="Montmayeur A."/>
            <person name="Mulrain L."/>
            <person name="Navidi A."/>
            <person name="Naylor J."/>
            <person name="Negash T."/>
            <person name="Nguyen T."/>
            <person name="Nguyen N."/>
            <person name="Nicol R."/>
            <person name="Norbu C."/>
            <person name="Norbu N."/>
            <person name="Novod N."/>
            <person name="O'Neill B."/>
            <person name="Osman S."/>
            <person name="Markiewicz E."/>
            <person name="Oyono O.L."/>
            <person name="Patti C."/>
            <person name="Phunkhang P."/>
            <person name="Pierre F."/>
            <person name="Priest M."/>
            <person name="Raghuraman S."/>
            <person name="Rege F."/>
            <person name="Reyes R."/>
            <person name="Rise C."/>
            <person name="Rogov P."/>
            <person name="Ross K."/>
            <person name="Ryan E."/>
            <person name="Settipalli S."/>
            <person name="Shea T."/>
            <person name="Sherpa N."/>
            <person name="Shi L."/>
            <person name="Shih D."/>
            <person name="Sparrow T."/>
            <person name="Spaulding J."/>
            <person name="Stalker J."/>
            <person name="Stange-Thomann N."/>
            <person name="Stavropoulos S."/>
            <person name="Stone C."/>
            <person name="Strader C."/>
            <person name="Tesfaye S."/>
            <person name="Thomson T."/>
            <person name="Thoulutsang Y."/>
            <person name="Thoulutsang D."/>
            <person name="Topham K."/>
            <person name="Topping I."/>
            <person name="Tsamla T."/>
            <person name="Vassiliev H."/>
            <person name="Vo A."/>
            <person name="Wangchuk T."/>
            <person name="Wangdi T."/>
            <person name="Weiand M."/>
            <person name="Wilkinson J."/>
            <person name="Wilson A."/>
            <person name="Yadav S."/>
            <person name="Young G."/>
            <person name="Yu Q."/>
            <person name="Zembek L."/>
            <person name="Zhong D."/>
            <person name="Zimmer A."/>
            <person name="Zwirko Z."/>
            <person name="Jaffe D.B."/>
            <person name="Alvarez P."/>
            <person name="Brockman W."/>
            <person name="Butler J."/>
            <person name="Chin C."/>
            <person name="Gnerre S."/>
            <person name="Grabherr M."/>
            <person name="Kleber M."/>
            <person name="Mauceli E."/>
            <person name="MacCallum I."/>
        </authorList>
    </citation>
    <scope>NUCLEOTIDE SEQUENCE [LARGE SCALE GENOMIC DNA]</scope>
    <source>
        <strain evidence="10">Tucson 14024-0371.13</strain>
    </source>
</reference>
<sequence length="309" mass="35683">MKVKARRPRRHIRRMVNRVCQAIFSCSRWNKSIGLAILHTTSALVLVGVILCLFVYDMWYVLPEIFDPYGLVYGFHLLLALFIVCNILGNMWAAFQCDNSVASLAKSRQQPVEGEAHLWHYCSTCQLQVPPRSWHCRMCNCCILKRDHHCTLVGNCVGHKNHRHFICFVFYLFLGSGLALIYNGIYTWKCKAFFVADPILMMGTYANNINVSGSDDITWMYVVATVFKLNMFSFVVALVMFSLQMFLAYRNSTCYKIMDRSYDLGWRGNLEVVFGKRLFWIFLWPTIESPLPHDGAQWPLELSGNNIVV</sequence>
<keyword evidence="3 7" id="KW-0812">Transmembrane</keyword>
<evidence type="ECO:0000256" key="7">
    <source>
        <dbReference type="RuleBase" id="RU079119"/>
    </source>
</evidence>
<name>B3LYL7_DROAN</name>
<gene>
    <name evidence="9" type="primary">Dana\GF18232</name>
    <name evidence="9" type="synonym">dana_GLEANR_19490</name>
    <name evidence="9" type="ORF">GF18232</name>
</gene>
<feature type="transmembrane region" description="Helical" evidence="7">
    <location>
        <begin position="33"/>
        <end position="56"/>
    </location>
</feature>
<dbReference type="GO" id="GO:0016020">
    <property type="term" value="C:membrane"/>
    <property type="evidence" value="ECO:0007669"/>
    <property type="project" value="UniProtKB-SubCell"/>
</dbReference>
<evidence type="ECO:0000313" key="9">
    <source>
        <dbReference type="EMBL" id="EDV42932.2"/>
    </source>
</evidence>
<dbReference type="InParanoid" id="B3LYL7"/>
<dbReference type="InterPro" id="IPR039859">
    <property type="entry name" value="PFA4/ZDH16/20/ERF2-like"/>
</dbReference>
<dbReference type="EC" id="2.3.1.225" evidence="7"/>
<accession>B3LYL7</accession>
<feature type="transmembrane region" description="Helical" evidence="7">
    <location>
        <begin position="165"/>
        <end position="185"/>
    </location>
</feature>
<keyword evidence="6 7" id="KW-0012">Acyltransferase</keyword>
<dbReference type="EMBL" id="CH902617">
    <property type="protein sequence ID" value="EDV42932.2"/>
    <property type="molecule type" value="Genomic_DNA"/>
</dbReference>
<keyword evidence="2 7" id="KW-0808">Transferase</keyword>
<dbReference type="PANTHER" id="PTHR12246">
    <property type="entry name" value="PALMITOYLTRANSFERASE ZDHHC16"/>
    <property type="match status" value="1"/>
</dbReference>
<dbReference type="OrthoDB" id="302728at2759"/>
<organism evidence="9 10">
    <name type="scientific">Drosophila ananassae</name>
    <name type="common">Fruit fly</name>
    <dbReference type="NCBI Taxonomy" id="7217"/>
    <lineage>
        <taxon>Eukaryota</taxon>
        <taxon>Metazoa</taxon>
        <taxon>Ecdysozoa</taxon>
        <taxon>Arthropoda</taxon>
        <taxon>Hexapoda</taxon>
        <taxon>Insecta</taxon>
        <taxon>Pterygota</taxon>
        <taxon>Neoptera</taxon>
        <taxon>Endopterygota</taxon>
        <taxon>Diptera</taxon>
        <taxon>Brachycera</taxon>
        <taxon>Muscomorpha</taxon>
        <taxon>Ephydroidea</taxon>
        <taxon>Drosophilidae</taxon>
        <taxon>Drosophila</taxon>
        <taxon>Sophophora</taxon>
    </lineage>
</organism>